<dbReference type="RefSeq" id="WP_116282827.1">
    <property type="nucleotide sequence ID" value="NZ_NBXA01000019.1"/>
</dbReference>
<sequence>MTSSTAAAGSGSGFAAWPHIFRPASGPSTGPLILALHGTGASESDIVGLAERIAPGAAILAPRGRVDENGASRWFRRAGEGVFDVDDVIFRAGELAGFVGWALAEYDLGGRPVIATGFSNGANMALALGMLHPSVAATVVAFSGMYPFGSRETLTDPIPTQLLLLNGDNDPMAPSTSVDTLERTARASGATVTRVRRPGGHGITEAELVEAARWVANRG</sequence>
<keyword evidence="1" id="KW-0732">Signal</keyword>
<dbReference type="Proteomes" id="UP000256709">
    <property type="component" value="Unassembled WGS sequence"/>
</dbReference>
<comment type="caution">
    <text evidence="4">The sequence shown here is derived from an EMBL/GenBank/DDBJ whole genome shotgun (WGS) entry which is preliminary data.</text>
</comment>
<dbReference type="EMBL" id="NBXA01000019">
    <property type="protein sequence ID" value="RFA13249.1"/>
    <property type="molecule type" value="Genomic_DNA"/>
</dbReference>
<dbReference type="GO" id="GO:0016787">
    <property type="term" value="F:hydrolase activity"/>
    <property type="evidence" value="ECO:0007669"/>
    <property type="project" value="UniProtKB-KW"/>
</dbReference>
<protein>
    <recommendedName>
        <fullName evidence="3">Phospholipase/carboxylesterase/thioesterase domain-containing protein</fullName>
    </recommendedName>
</protein>
<accession>A0A3E0VUR7</accession>
<evidence type="ECO:0000256" key="2">
    <source>
        <dbReference type="ARBA" id="ARBA00022801"/>
    </source>
</evidence>
<evidence type="ECO:0000256" key="1">
    <source>
        <dbReference type="ARBA" id="ARBA00022729"/>
    </source>
</evidence>
<evidence type="ECO:0000313" key="5">
    <source>
        <dbReference type="Proteomes" id="UP000256709"/>
    </source>
</evidence>
<dbReference type="Pfam" id="PF02230">
    <property type="entry name" value="Abhydrolase_2"/>
    <property type="match status" value="1"/>
</dbReference>
<dbReference type="PANTHER" id="PTHR43037">
    <property type="entry name" value="UNNAMED PRODUCT-RELATED"/>
    <property type="match status" value="1"/>
</dbReference>
<dbReference type="InterPro" id="IPR029058">
    <property type="entry name" value="AB_hydrolase_fold"/>
</dbReference>
<gene>
    <name evidence="4" type="ORF">B7R21_08505</name>
</gene>
<organism evidence="4 5">
    <name type="scientific">Subtercola boreus</name>
    <dbReference type="NCBI Taxonomy" id="120213"/>
    <lineage>
        <taxon>Bacteria</taxon>
        <taxon>Bacillati</taxon>
        <taxon>Actinomycetota</taxon>
        <taxon>Actinomycetes</taxon>
        <taxon>Micrococcales</taxon>
        <taxon>Microbacteriaceae</taxon>
        <taxon>Subtercola</taxon>
    </lineage>
</organism>
<dbReference type="InterPro" id="IPR050955">
    <property type="entry name" value="Plant_Biomass_Hydrol_Est"/>
</dbReference>
<evidence type="ECO:0000313" key="4">
    <source>
        <dbReference type="EMBL" id="RFA13249.1"/>
    </source>
</evidence>
<dbReference type="SUPFAM" id="SSF53474">
    <property type="entry name" value="alpha/beta-Hydrolases"/>
    <property type="match status" value="1"/>
</dbReference>
<dbReference type="AlphaFoldDB" id="A0A3E0VUR7"/>
<dbReference type="InterPro" id="IPR003140">
    <property type="entry name" value="PLipase/COase/thioEstase"/>
</dbReference>
<proteinExistence type="predicted"/>
<reference evidence="4 5" key="1">
    <citation type="submission" date="2017-04" db="EMBL/GenBank/DDBJ databases">
        <title>Comparative genome analysis of Subtercola boreus.</title>
        <authorList>
            <person name="Cho Y.-J."/>
            <person name="Cho A."/>
            <person name="Kim O.-S."/>
            <person name="Lee J.-I."/>
        </authorList>
    </citation>
    <scope>NUCLEOTIDE SEQUENCE [LARGE SCALE GENOMIC DNA]</scope>
    <source>
        <strain evidence="4 5">P27444</strain>
    </source>
</reference>
<feature type="domain" description="Phospholipase/carboxylesterase/thioesterase" evidence="3">
    <location>
        <begin position="112"/>
        <end position="212"/>
    </location>
</feature>
<dbReference type="Gene3D" id="3.40.50.1820">
    <property type="entry name" value="alpha/beta hydrolase"/>
    <property type="match status" value="1"/>
</dbReference>
<keyword evidence="2" id="KW-0378">Hydrolase</keyword>
<evidence type="ECO:0000259" key="3">
    <source>
        <dbReference type="Pfam" id="PF02230"/>
    </source>
</evidence>
<dbReference type="PANTHER" id="PTHR43037:SF5">
    <property type="entry name" value="FERULOYL ESTERASE"/>
    <property type="match status" value="1"/>
</dbReference>
<name>A0A3E0VUR7_9MICO</name>
<dbReference type="OrthoDB" id="9780848at2"/>